<protein>
    <submittedName>
        <fullName evidence="3">Uncharacterized protein</fullName>
    </submittedName>
</protein>
<organism evidence="2 3">
    <name type="scientific">Romanomermis culicivorax</name>
    <name type="common">Nematode worm</name>
    <dbReference type="NCBI Taxonomy" id="13658"/>
    <lineage>
        <taxon>Eukaryota</taxon>
        <taxon>Metazoa</taxon>
        <taxon>Ecdysozoa</taxon>
        <taxon>Nematoda</taxon>
        <taxon>Enoplea</taxon>
        <taxon>Dorylaimia</taxon>
        <taxon>Mermithida</taxon>
        <taxon>Mermithoidea</taxon>
        <taxon>Mermithidae</taxon>
        <taxon>Romanomermis</taxon>
    </lineage>
</organism>
<evidence type="ECO:0000313" key="2">
    <source>
        <dbReference type="Proteomes" id="UP000887565"/>
    </source>
</evidence>
<dbReference type="AlphaFoldDB" id="A0A915I8S5"/>
<name>A0A915I8S5_ROMCU</name>
<sequence>MGGGMMKFCSWIVLGRFVGKGCMVMNFSPSTSSSKSVRSSSSGAAVDVTSVLGHLKSAHDFVEIFDDAALVNVEKCELLLIDDSLFRLCPKIFLAFCQSTFACSTSSSFFAIEQNFRRRYSPDDRGFNLFSSINRVLFFQQFRSSGFVKLSSTTKDLEPTPDFGALALLVKRSSNSHDQGLT</sequence>
<evidence type="ECO:0000313" key="3">
    <source>
        <dbReference type="WBParaSite" id="nRc.2.0.1.t09715-RA"/>
    </source>
</evidence>
<feature type="chain" id="PRO_5038123137" evidence="1">
    <location>
        <begin position="22"/>
        <end position="182"/>
    </location>
</feature>
<dbReference type="WBParaSite" id="nRc.2.0.1.t09715-RA">
    <property type="protein sequence ID" value="nRc.2.0.1.t09715-RA"/>
    <property type="gene ID" value="nRc.2.0.1.g09715"/>
</dbReference>
<dbReference type="Proteomes" id="UP000887565">
    <property type="component" value="Unplaced"/>
</dbReference>
<feature type="signal peptide" evidence="1">
    <location>
        <begin position="1"/>
        <end position="21"/>
    </location>
</feature>
<accession>A0A915I8S5</accession>
<proteinExistence type="predicted"/>
<reference evidence="3" key="1">
    <citation type="submission" date="2022-11" db="UniProtKB">
        <authorList>
            <consortium name="WormBaseParasite"/>
        </authorList>
    </citation>
    <scope>IDENTIFICATION</scope>
</reference>
<keyword evidence="2" id="KW-1185">Reference proteome</keyword>
<evidence type="ECO:0000256" key="1">
    <source>
        <dbReference type="SAM" id="SignalP"/>
    </source>
</evidence>
<keyword evidence="1" id="KW-0732">Signal</keyword>